<proteinExistence type="predicted"/>
<evidence type="ECO:0000313" key="2">
    <source>
        <dbReference type="Proteomes" id="UP000446348"/>
    </source>
</evidence>
<evidence type="ECO:0000313" key="1">
    <source>
        <dbReference type="EMBL" id="NBI78100.1"/>
    </source>
</evidence>
<reference evidence="1 2" key="1">
    <citation type="submission" date="2018-08" db="EMBL/GenBank/DDBJ databases">
        <title>Murine metabolic-syndrome-specific gut microbial biobank.</title>
        <authorList>
            <person name="Liu C."/>
        </authorList>
    </citation>
    <scope>NUCLEOTIDE SEQUENCE [LARGE SCALE GENOMIC DNA]</scope>
    <source>
        <strain evidence="1 2">X69</strain>
    </source>
</reference>
<protein>
    <submittedName>
        <fullName evidence="1">Uncharacterized protein</fullName>
    </submittedName>
</protein>
<sequence>MIFQPAPNEYFCKTCRNKAPPLWRRFCQHPHNTTITPASIYRNRSFRNRIQPDYFWKKIRACLKIAELPDCSQTADECKAKKHRNPWIPRLFNAVFARWFSARQCGSPPVRAPEWYRRWRPSLPFP</sequence>
<accession>A0A845RDM6</accession>
<organism evidence="1 2">
    <name type="scientific">Anaerotruncus colihominis</name>
    <dbReference type="NCBI Taxonomy" id="169435"/>
    <lineage>
        <taxon>Bacteria</taxon>
        <taxon>Bacillati</taxon>
        <taxon>Bacillota</taxon>
        <taxon>Clostridia</taxon>
        <taxon>Eubacteriales</taxon>
        <taxon>Oscillospiraceae</taxon>
        <taxon>Anaerotruncus</taxon>
    </lineage>
</organism>
<comment type="caution">
    <text evidence="1">The sequence shown here is derived from an EMBL/GenBank/DDBJ whole genome shotgun (WGS) entry which is preliminary data.</text>
</comment>
<dbReference type="EMBL" id="QXWZ01000005">
    <property type="protein sequence ID" value="NBI78100.1"/>
    <property type="molecule type" value="Genomic_DNA"/>
</dbReference>
<dbReference type="Proteomes" id="UP000446348">
    <property type="component" value="Unassembled WGS sequence"/>
</dbReference>
<dbReference type="AlphaFoldDB" id="A0A845RDM6"/>
<name>A0A845RDM6_9FIRM</name>
<gene>
    <name evidence="1" type="ORF">D3Z39_04330</name>
</gene>